<dbReference type="AlphaFoldDB" id="A0A2T8IMD7"/>
<dbReference type="Proteomes" id="UP000243499">
    <property type="component" value="Chromosome 5"/>
</dbReference>
<name>A0A2T8IMD7_9POAL</name>
<reference evidence="2" key="1">
    <citation type="submission" date="2018-04" db="EMBL/GenBank/DDBJ databases">
        <title>WGS assembly of Panicum hallii.</title>
        <authorList>
            <person name="Lovell J."/>
            <person name="Jenkins J."/>
            <person name="Lowry D."/>
            <person name="Mamidi S."/>
            <person name="Sreedasyam A."/>
            <person name="Weng X."/>
            <person name="Barry K."/>
            <person name="Bonette J."/>
            <person name="Campitelli B."/>
            <person name="Daum C."/>
            <person name="Gordon S."/>
            <person name="Gould B."/>
            <person name="Lipzen A."/>
            <person name="Macqueen A."/>
            <person name="Palacio-Mejia J."/>
            <person name="Plott C."/>
            <person name="Shakirov E."/>
            <person name="Shu S."/>
            <person name="Yoshinaga Y."/>
            <person name="Zane M."/>
            <person name="Rokhsar D."/>
            <person name="Grimwood J."/>
            <person name="Schmutz J."/>
            <person name="Juenger T."/>
        </authorList>
    </citation>
    <scope>NUCLEOTIDE SEQUENCE [LARGE SCALE GENOMIC DNA]</scope>
    <source>
        <strain evidence="2">FIL2</strain>
    </source>
</reference>
<proteinExistence type="predicted"/>
<sequence length="265" mass="30451">MKTSKNKRRQQQKGRPVLVTFYVLQPRRDGEGGARTRTTLSHDDVRHHHHHHLHYGDVYDERRRWTGGRSQSNRRADLLEYSRQLRALARQTTTTTAAPLPQPLPPRLQRHGTETVRALQDPFPRCRNILSLYYIYTYMFIFGGLQTVAVRGDDEVQPAAVNQLERAMSQRQIRQRCFGGGGWSWKRVLALIFPIRSNSHSIAGHSKVRRPTRRMDGDGSEQNGNNNQKGWPAALLVGKLTVARSRRDHGGFADKLMSIFQKPSR</sequence>
<gene>
    <name evidence="2" type="ORF">PAHAL_5G367900</name>
</gene>
<dbReference type="EMBL" id="CM008050">
    <property type="protein sequence ID" value="PVH38845.1"/>
    <property type="molecule type" value="Genomic_DNA"/>
</dbReference>
<feature type="region of interest" description="Disordered" evidence="1">
    <location>
        <begin position="204"/>
        <end position="230"/>
    </location>
</feature>
<evidence type="ECO:0000256" key="1">
    <source>
        <dbReference type="SAM" id="MobiDB-lite"/>
    </source>
</evidence>
<protein>
    <submittedName>
        <fullName evidence="2">Uncharacterized protein</fullName>
    </submittedName>
</protein>
<feature type="compositionally biased region" description="Polar residues" evidence="1">
    <location>
        <begin position="220"/>
        <end position="229"/>
    </location>
</feature>
<organism evidence="2">
    <name type="scientific">Panicum hallii</name>
    <dbReference type="NCBI Taxonomy" id="206008"/>
    <lineage>
        <taxon>Eukaryota</taxon>
        <taxon>Viridiplantae</taxon>
        <taxon>Streptophyta</taxon>
        <taxon>Embryophyta</taxon>
        <taxon>Tracheophyta</taxon>
        <taxon>Spermatophyta</taxon>
        <taxon>Magnoliopsida</taxon>
        <taxon>Liliopsida</taxon>
        <taxon>Poales</taxon>
        <taxon>Poaceae</taxon>
        <taxon>PACMAD clade</taxon>
        <taxon>Panicoideae</taxon>
        <taxon>Panicodae</taxon>
        <taxon>Paniceae</taxon>
        <taxon>Panicinae</taxon>
        <taxon>Panicum</taxon>
        <taxon>Panicum sect. Panicum</taxon>
    </lineage>
</organism>
<evidence type="ECO:0000313" key="2">
    <source>
        <dbReference type="EMBL" id="PVH38845.1"/>
    </source>
</evidence>
<accession>A0A2T8IMD7</accession>
<dbReference type="Gramene" id="PVH38845">
    <property type="protein sequence ID" value="PVH38845"/>
    <property type="gene ID" value="PAHAL_5G367900"/>
</dbReference>